<dbReference type="PROSITE" id="PS51846">
    <property type="entry name" value="CNNM"/>
    <property type="match status" value="1"/>
</dbReference>
<protein>
    <submittedName>
        <fullName evidence="12">CBS domain containing-hemolysin-like protein</fullName>
    </submittedName>
</protein>
<sequence length="342" mass="38716">MFLLVAFAIISIGFSFLCSILEASLLSVTPSYIASLRQERPALFARLRRLKDEIDDPLSAILTLNTIAHTAGATGVGAQVAVVFGEAWLGLASGLMTLAILVFSEIIPKTIGAKYWRAIAPSLPAILGTLMKLLLPFVWLSKQITQRIAQNEDDTDIRGEISALAEIGRDQQALDEEERRMIQNVLRFHEIKVSQVMTPRTVCKYITPRTTVAEFREKVSRGPFSRYPVIDEEGEAQGYVHRADLLNMQDDSQLQDHLRPIKRVKGATNIELVFSQMLQERQHIAVVYDELGTWLGVVTLEDILETLLGTEIMDETDNVSNLRRYARQRWSRRLRRTRRQPD</sequence>
<evidence type="ECO:0000256" key="1">
    <source>
        <dbReference type="ARBA" id="ARBA00004141"/>
    </source>
</evidence>
<keyword evidence="6 8" id="KW-0472">Membrane</keyword>
<evidence type="ECO:0000256" key="9">
    <source>
        <dbReference type="SAM" id="Phobius"/>
    </source>
</evidence>
<dbReference type="EMBL" id="JACHFE010000001">
    <property type="protein sequence ID" value="MBB5319677.1"/>
    <property type="molecule type" value="Genomic_DNA"/>
</dbReference>
<evidence type="ECO:0000256" key="3">
    <source>
        <dbReference type="ARBA" id="ARBA00022737"/>
    </source>
</evidence>
<accession>A0A840UFU9</accession>
<feature type="domain" description="CNNM transmembrane" evidence="11">
    <location>
        <begin position="1"/>
        <end position="178"/>
    </location>
</feature>
<evidence type="ECO:0000256" key="4">
    <source>
        <dbReference type="ARBA" id="ARBA00022989"/>
    </source>
</evidence>
<reference evidence="12 13" key="1">
    <citation type="submission" date="2020-08" db="EMBL/GenBank/DDBJ databases">
        <title>Genomic Encyclopedia of Type Strains, Phase IV (KMG-IV): sequencing the most valuable type-strain genomes for metagenomic binning, comparative biology and taxonomic classification.</title>
        <authorList>
            <person name="Goeker M."/>
        </authorList>
    </citation>
    <scope>NUCLEOTIDE SEQUENCE [LARGE SCALE GENOMIC DNA]</scope>
    <source>
        <strain evidence="12 13">DSM 22359</strain>
    </source>
</reference>
<dbReference type="Gene3D" id="3.10.580.10">
    <property type="entry name" value="CBS-domain"/>
    <property type="match status" value="1"/>
</dbReference>
<dbReference type="GO" id="GO:0005886">
    <property type="term" value="C:plasma membrane"/>
    <property type="evidence" value="ECO:0007669"/>
    <property type="project" value="TreeGrafter"/>
</dbReference>
<dbReference type="CDD" id="cd04590">
    <property type="entry name" value="CBS_pair_CorC_HlyC_assoc"/>
    <property type="match status" value="1"/>
</dbReference>
<dbReference type="RefSeq" id="WP_183698757.1">
    <property type="nucleotide sequence ID" value="NZ_JACHFE010000001.1"/>
</dbReference>
<dbReference type="AlphaFoldDB" id="A0A840UFU9"/>
<dbReference type="InterPro" id="IPR002550">
    <property type="entry name" value="CNNM"/>
</dbReference>
<keyword evidence="13" id="KW-1185">Reference proteome</keyword>
<dbReference type="SMART" id="SM00116">
    <property type="entry name" value="CBS"/>
    <property type="match status" value="2"/>
</dbReference>
<evidence type="ECO:0000259" key="10">
    <source>
        <dbReference type="PROSITE" id="PS51371"/>
    </source>
</evidence>
<feature type="domain" description="CBS" evidence="10">
    <location>
        <begin position="259"/>
        <end position="315"/>
    </location>
</feature>
<comment type="caution">
    <text evidence="12">The sequence shown here is derived from an EMBL/GenBank/DDBJ whole genome shotgun (WGS) entry which is preliminary data.</text>
</comment>
<dbReference type="InterPro" id="IPR000644">
    <property type="entry name" value="CBS_dom"/>
</dbReference>
<feature type="transmembrane region" description="Helical" evidence="9">
    <location>
        <begin position="119"/>
        <end position="140"/>
    </location>
</feature>
<dbReference type="InterPro" id="IPR044751">
    <property type="entry name" value="Ion_transp-like_CBS"/>
</dbReference>
<evidence type="ECO:0000256" key="5">
    <source>
        <dbReference type="ARBA" id="ARBA00023122"/>
    </source>
</evidence>
<evidence type="ECO:0000313" key="13">
    <source>
        <dbReference type="Proteomes" id="UP000591735"/>
    </source>
</evidence>
<dbReference type="Proteomes" id="UP000591735">
    <property type="component" value="Unassembled WGS sequence"/>
</dbReference>
<dbReference type="Pfam" id="PF00571">
    <property type="entry name" value="CBS"/>
    <property type="match status" value="2"/>
</dbReference>
<dbReference type="PROSITE" id="PS51371">
    <property type="entry name" value="CBS"/>
    <property type="match status" value="2"/>
</dbReference>
<dbReference type="InterPro" id="IPR046342">
    <property type="entry name" value="CBS_dom_sf"/>
</dbReference>
<keyword evidence="2 8" id="KW-0812">Transmembrane</keyword>
<dbReference type="PANTHER" id="PTHR22777">
    <property type="entry name" value="HEMOLYSIN-RELATED"/>
    <property type="match status" value="1"/>
</dbReference>
<dbReference type="Pfam" id="PF01595">
    <property type="entry name" value="CNNM"/>
    <property type="match status" value="1"/>
</dbReference>
<evidence type="ECO:0000256" key="2">
    <source>
        <dbReference type="ARBA" id="ARBA00022692"/>
    </source>
</evidence>
<feature type="domain" description="CBS" evidence="10">
    <location>
        <begin position="197"/>
        <end position="257"/>
    </location>
</feature>
<feature type="transmembrane region" description="Helical" evidence="9">
    <location>
        <begin position="87"/>
        <end position="107"/>
    </location>
</feature>
<evidence type="ECO:0000259" key="11">
    <source>
        <dbReference type="PROSITE" id="PS51846"/>
    </source>
</evidence>
<gene>
    <name evidence="12" type="ORF">HNR38_000145</name>
</gene>
<evidence type="ECO:0000256" key="7">
    <source>
        <dbReference type="PROSITE-ProRule" id="PRU00703"/>
    </source>
</evidence>
<keyword evidence="5 7" id="KW-0129">CBS domain</keyword>
<dbReference type="PANTHER" id="PTHR22777:SF4">
    <property type="entry name" value="UPF0053 PROTEIN SLL1254"/>
    <property type="match status" value="1"/>
</dbReference>
<keyword evidence="4 8" id="KW-1133">Transmembrane helix</keyword>
<evidence type="ECO:0000256" key="6">
    <source>
        <dbReference type="ARBA" id="ARBA00023136"/>
    </source>
</evidence>
<evidence type="ECO:0000256" key="8">
    <source>
        <dbReference type="PROSITE-ProRule" id="PRU01193"/>
    </source>
</evidence>
<dbReference type="SUPFAM" id="SSF54631">
    <property type="entry name" value="CBS-domain pair"/>
    <property type="match status" value="1"/>
</dbReference>
<evidence type="ECO:0000313" key="12">
    <source>
        <dbReference type="EMBL" id="MBB5319677.1"/>
    </source>
</evidence>
<proteinExistence type="predicted"/>
<keyword evidence="3" id="KW-0677">Repeat</keyword>
<name>A0A840UFU9_9GAMM</name>
<comment type="subcellular location">
    <subcellularLocation>
        <location evidence="1">Membrane</location>
        <topology evidence="1">Multi-pass membrane protein</topology>
    </subcellularLocation>
</comment>
<organism evidence="12 13">
    <name type="scientific">Marinobacter oulmenensis</name>
    <dbReference type="NCBI Taxonomy" id="643747"/>
    <lineage>
        <taxon>Bacteria</taxon>
        <taxon>Pseudomonadati</taxon>
        <taxon>Pseudomonadota</taxon>
        <taxon>Gammaproteobacteria</taxon>
        <taxon>Pseudomonadales</taxon>
        <taxon>Marinobacteraceae</taxon>
        <taxon>Marinobacter</taxon>
    </lineage>
</organism>